<evidence type="ECO:0000313" key="2">
    <source>
        <dbReference type="Proteomes" id="UP000824120"/>
    </source>
</evidence>
<sequence>MSKQVISSSVCWGKGEKVPQICRKTERKLSFELKLETIEEESDQKYGGQFCKMSHSSYKLATTSSNIIRLIQICNQTFYCEEPGEGKVGKSVFLKV</sequence>
<name>A0A9J5WGL3_SOLCO</name>
<organism evidence="1 2">
    <name type="scientific">Solanum commersonii</name>
    <name type="common">Commerson's wild potato</name>
    <name type="synonym">Commerson's nightshade</name>
    <dbReference type="NCBI Taxonomy" id="4109"/>
    <lineage>
        <taxon>Eukaryota</taxon>
        <taxon>Viridiplantae</taxon>
        <taxon>Streptophyta</taxon>
        <taxon>Embryophyta</taxon>
        <taxon>Tracheophyta</taxon>
        <taxon>Spermatophyta</taxon>
        <taxon>Magnoliopsida</taxon>
        <taxon>eudicotyledons</taxon>
        <taxon>Gunneridae</taxon>
        <taxon>Pentapetalae</taxon>
        <taxon>asterids</taxon>
        <taxon>lamiids</taxon>
        <taxon>Solanales</taxon>
        <taxon>Solanaceae</taxon>
        <taxon>Solanoideae</taxon>
        <taxon>Solaneae</taxon>
        <taxon>Solanum</taxon>
    </lineage>
</organism>
<keyword evidence="2" id="KW-1185">Reference proteome</keyword>
<dbReference type="AlphaFoldDB" id="A0A9J5WGL3"/>
<accession>A0A9J5WGL3</accession>
<evidence type="ECO:0000313" key="1">
    <source>
        <dbReference type="EMBL" id="KAG5574929.1"/>
    </source>
</evidence>
<reference evidence="1 2" key="1">
    <citation type="submission" date="2020-09" db="EMBL/GenBank/DDBJ databases">
        <title>De no assembly of potato wild relative species, Solanum commersonii.</title>
        <authorList>
            <person name="Cho K."/>
        </authorList>
    </citation>
    <scope>NUCLEOTIDE SEQUENCE [LARGE SCALE GENOMIC DNA]</scope>
    <source>
        <strain evidence="1">LZ3.2</strain>
        <tissue evidence="1">Leaf</tissue>
    </source>
</reference>
<proteinExistence type="predicted"/>
<protein>
    <submittedName>
        <fullName evidence="1">Uncharacterized protein</fullName>
    </submittedName>
</protein>
<comment type="caution">
    <text evidence="1">The sequence shown here is derived from an EMBL/GenBank/DDBJ whole genome shotgun (WGS) entry which is preliminary data.</text>
</comment>
<gene>
    <name evidence="1" type="ORF">H5410_055063</name>
</gene>
<dbReference type="EMBL" id="JACXVP010000011">
    <property type="protein sequence ID" value="KAG5574929.1"/>
    <property type="molecule type" value="Genomic_DNA"/>
</dbReference>
<dbReference type="Proteomes" id="UP000824120">
    <property type="component" value="Chromosome 11"/>
</dbReference>